<evidence type="ECO:0000313" key="2">
    <source>
        <dbReference type="EMBL" id="GBM39764.1"/>
    </source>
</evidence>
<evidence type="ECO:0000256" key="1">
    <source>
        <dbReference type="SAM" id="MobiDB-lite"/>
    </source>
</evidence>
<organism evidence="2 3">
    <name type="scientific">Araneus ventricosus</name>
    <name type="common">Orbweaver spider</name>
    <name type="synonym">Epeira ventricosa</name>
    <dbReference type="NCBI Taxonomy" id="182803"/>
    <lineage>
        <taxon>Eukaryota</taxon>
        <taxon>Metazoa</taxon>
        <taxon>Ecdysozoa</taxon>
        <taxon>Arthropoda</taxon>
        <taxon>Chelicerata</taxon>
        <taxon>Arachnida</taxon>
        <taxon>Araneae</taxon>
        <taxon>Araneomorphae</taxon>
        <taxon>Entelegynae</taxon>
        <taxon>Araneoidea</taxon>
        <taxon>Araneidae</taxon>
        <taxon>Araneus</taxon>
    </lineage>
</organism>
<keyword evidence="3" id="KW-1185">Reference proteome</keyword>
<evidence type="ECO:0000313" key="3">
    <source>
        <dbReference type="Proteomes" id="UP000499080"/>
    </source>
</evidence>
<protein>
    <submittedName>
        <fullName evidence="2">Uncharacterized protein</fullName>
    </submittedName>
</protein>
<reference evidence="2 3" key="1">
    <citation type="journal article" date="2019" name="Sci. Rep.">
        <title>Orb-weaving spider Araneus ventricosus genome elucidates the spidroin gene catalogue.</title>
        <authorList>
            <person name="Kono N."/>
            <person name="Nakamura H."/>
            <person name="Ohtoshi R."/>
            <person name="Moran D.A.P."/>
            <person name="Shinohara A."/>
            <person name="Yoshida Y."/>
            <person name="Fujiwara M."/>
            <person name="Mori M."/>
            <person name="Tomita M."/>
            <person name="Arakawa K."/>
        </authorList>
    </citation>
    <scope>NUCLEOTIDE SEQUENCE [LARGE SCALE GENOMIC DNA]</scope>
</reference>
<name>A0A4Y2FJJ6_ARAVE</name>
<comment type="caution">
    <text evidence="2">The sequence shown here is derived from an EMBL/GenBank/DDBJ whole genome shotgun (WGS) entry which is preliminary data.</text>
</comment>
<proteinExistence type="predicted"/>
<dbReference type="EMBL" id="BGPR01000907">
    <property type="protein sequence ID" value="GBM39764.1"/>
    <property type="molecule type" value="Genomic_DNA"/>
</dbReference>
<feature type="region of interest" description="Disordered" evidence="1">
    <location>
        <begin position="221"/>
        <end position="259"/>
    </location>
</feature>
<dbReference type="AlphaFoldDB" id="A0A4Y2FJJ6"/>
<dbReference type="Proteomes" id="UP000499080">
    <property type="component" value="Unassembled WGS sequence"/>
</dbReference>
<accession>A0A4Y2FJJ6</accession>
<sequence>MLLVMKKRWVQLVTPKSARNKKRGYVCDTIPEQGRQSLFDEFWLTMSWDLKNMFVCSTVDIKSTKRKTVKGDDTHEFYDSIPCEKKVDGRWRGNAEILSMQVMEETRSQQRTATSIKDALNARSYAQVATPRRNYNQNAYYQLTLNPSKPANNEPADIAQDFSDLKEAMENLKDIRKLLQEFPTTIEASKLIKKAKKKQEKILIIINALIPCPVWNGNKHAKTNPHPRSEIETSGCTDMDVNSPEGVSKRATTPPTEEMTVEDGFQLLSPQKAARGTHPEREATHVKTADMFKQLSDENIPKETTSSVPEINLKIIASCNLILKEICQQFPKTENKLRGDFISIRADTEENRQKIINILK</sequence>
<gene>
    <name evidence="2" type="ORF">AVEN_107178_1</name>
</gene>